<protein>
    <submittedName>
        <fullName evidence="1">Uncharacterized protein</fullName>
    </submittedName>
</protein>
<dbReference type="Proteomes" id="UP001241377">
    <property type="component" value="Unassembled WGS sequence"/>
</dbReference>
<organism evidence="1 2">
    <name type="scientific">Naganishia cerealis</name>
    <dbReference type="NCBI Taxonomy" id="610337"/>
    <lineage>
        <taxon>Eukaryota</taxon>
        <taxon>Fungi</taxon>
        <taxon>Dikarya</taxon>
        <taxon>Basidiomycota</taxon>
        <taxon>Agaricomycotina</taxon>
        <taxon>Tremellomycetes</taxon>
        <taxon>Filobasidiales</taxon>
        <taxon>Filobasidiaceae</taxon>
        <taxon>Naganishia</taxon>
    </lineage>
</organism>
<gene>
    <name evidence="1" type="ORF">QFC19_006124</name>
</gene>
<sequence>MSMKKKYEPIDPLAATESLGFQTHRRGARKPWTRQEDEALIHLIGQMHPDTTQLDPETVKWDALAEQLSPDGLRKPKDLRKRWCNSLDPSLRRGRWTKEEDDMLVNAYKTYDANWQRVAKEIPGRTDDQCAKRYLEVLDPETKDRLRPWSREEDLKLIRQVKLHGTKWRTVCLDLKGRPSLTCRNRWRKIVTDVVRGTADAYVEEEVRAITSNDNTLKDDRPVPKGEMDPPRPRKENTVPPAPPLGAKPASSNIDWRYSLELTRATPADSELPHRLLFDNENGGAIKNEQLVQALISYAKSHHLEITVHQHIHHHYSSQVPQDVGLSGLAIPNLNILNQISPPQFDNLLLSPIGSNPVDTSRNYELEVKRHQHFNYLPPLTEVPKLNSSNTLPALGQREMRSPPDPTRDQGLYRLLNNKQKDNLTPLTRAVEMASAVEANDQLRTNNSLARSLQTDRGHYKRQKYEPSEEEEIEEGPDFWETMRNLTEVQQRQVSQEPVSAHHPLHYQGSSTPQPTPQFNYSMMSQAQPAYDEEEDMDMFYETRRDGTATSSDPSMYDSIIQGYGVIPFNPS</sequence>
<keyword evidence="2" id="KW-1185">Reference proteome</keyword>
<evidence type="ECO:0000313" key="2">
    <source>
        <dbReference type="Proteomes" id="UP001241377"/>
    </source>
</evidence>
<comment type="caution">
    <text evidence="1">The sequence shown here is derived from an EMBL/GenBank/DDBJ whole genome shotgun (WGS) entry which is preliminary data.</text>
</comment>
<evidence type="ECO:0000313" key="1">
    <source>
        <dbReference type="EMBL" id="KAJ9099075.1"/>
    </source>
</evidence>
<accession>A0ACC2VJJ6</accession>
<proteinExistence type="predicted"/>
<dbReference type="EMBL" id="JASBWR010000071">
    <property type="protein sequence ID" value="KAJ9099075.1"/>
    <property type="molecule type" value="Genomic_DNA"/>
</dbReference>
<name>A0ACC2VJJ6_9TREE</name>
<reference evidence="1" key="1">
    <citation type="submission" date="2023-04" db="EMBL/GenBank/DDBJ databases">
        <title>Draft Genome sequencing of Naganishia species isolated from polar environments using Oxford Nanopore Technology.</title>
        <authorList>
            <person name="Leo P."/>
            <person name="Venkateswaran K."/>
        </authorList>
    </citation>
    <scope>NUCLEOTIDE SEQUENCE</scope>
    <source>
        <strain evidence="1">MNA-CCFEE 5261</strain>
    </source>
</reference>